<organism evidence="2 3">
    <name type="scientific">Mycetomoellerius zeteki</name>
    <dbReference type="NCBI Taxonomy" id="64791"/>
    <lineage>
        <taxon>Eukaryota</taxon>
        <taxon>Metazoa</taxon>
        <taxon>Ecdysozoa</taxon>
        <taxon>Arthropoda</taxon>
        <taxon>Hexapoda</taxon>
        <taxon>Insecta</taxon>
        <taxon>Pterygota</taxon>
        <taxon>Neoptera</taxon>
        <taxon>Endopterygota</taxon>
        <taxon>Hymenoptera</taxon>
        <taxon>Apocrita</taxon>
        <taxon>Aculeata</taxon>
        <taxon>Formicoidea</taxon>
        <taxon>Formicidae</taxon>
        <taxon>Myrmicinae</taxon>
        <taxon>Mycetomoellerius</taxon>
    </lineage>
</organism>
<dbReference type="EMBL" id="KQ982451">
    <property type="protein sequence ID" value="KYQ56188.1"/>
    <property type="molecule type" value="Genomic_DNA"/>
</dbReference>
<dbReference type="Proteomes" id="UP000075809">
    <property type="component" value="Unassembled WGS sequence"/>
</dbReference>
<dbReference type="AlphaFoldDB" id="A0A151X7B5"/>
<keyword evidence="1" id="KW-0472">Membrane</keyword>
<feature type="transmembrane region" description="Helical" evidence="1">
    <location>
        <begin position="33"/>
        <end position="53"/>
    </location>
</feature>
<keyword evidence="1" id="KW-0812">Transmembrane</keyword>
<gene>
    <name evidence="2" type="ORF">ALC60_04889</name>
</gene>
<evidence type="ECO:0000256" key="1">
    <source>
        <dbReference type="SAM" id="Phobius"/>
    </source>
</evidence>
<accession>A0A151X7B5</accession>
<protein>
    <submittedName>
        <fullName evidence="2">Uncharacterized protein</fullName>
    </submittedName>
</protein>
<name>A0A151X7B5_9HYME</name>
<keyword evidence="3" id="KW-1185">Reference proteome</keyword>
<evidence type="ECO:0000313" key="3">
    <source>
        <dbReference type="Proteomes" id="UP000075809"/>
    </source>
</evidence>
<reference evidence="2 3" key="1">
    <citation type="submission" date="2015-09" db="EMBL/GenBank/DDBJ databases">
        <title>Trachymyrmex zeteki WGS genome.</title>
        <authorList>
            <person name="Nygaard S."/>
            <person name="Hu H."/>
            <person name="Boomsma J."/>
            <person name="Zhang G."/>
        </authorList>
    </citation>
    <scope>NUCLEOTIDE SEQUENCE [LARGE SCALE GENOMIC DNA]</scope>
    <source>
        <strain evidence="2">Tzet28-1</strain>
        <tissue evidence="2">Whole body</tissue>
    </source>
</reference>
<keyword evidence="1" id="KW-1133">Transmembrane helix</keyword>
<sequence length="117" mass="13797">MSREVALAYTAVKKVHGKEVLKETKFSSCVRGIYIHIYLYIYKIYFSTIGSILNNAKDWDGHRLLRRKKSTTEVDEQWLNYYVDENQILRMMDENIATDSMSAHVGNENNEMFKELH</sequence>
<proteinExistence type="predicted"/>
<evidence type="ECO:0000313" key="2">
    <source>
        <dbReference type="EMBL" id="KYQ56188.1"/>
    </source>
</evidence>